<keyword evidence="7" id="KW-0186">Copper</keyword>
<feature type="compositionally biased region" description="Basic and acidic residues" evidence="9">
    <location>
        <begin position="198"/>
        <end position="219"/>
    </location>
</feature>
<feature type="domain" description="CopC" evidence="12">
    <location>
        <begin position="27"/>
        <end position="119"/>
    </location>
</feature>
<feature type="transmembrane region" description="Helical" evidence="10">
    <location>
        <begin position="617"/>
        <end position="636"/>
    </location>
</feature>
<dbReference type="GO" id="GO:0006825">
    <property type="term" value="P:copper ion transport"/>
    <property type="evidence" value="ECO:0007669"/>
    <property type="project" value="InterPro"/>
</dbReference>
<keyword evidence="5 11" id="KW-0732">Signal</keyword>
<evidence type="ECO:0000256" key="10">
    <source>
        <dbReference type="SAM" id="Phobius"/>
    </source>
</evidence>
<feature type="compositionally biased region" description="Low complexity" evidence="9">
    <location>
        <begin position="220"/>
        <end position="236"/>
    </location>
</feature>
<dbReference type="InterPro" id="IPR014756">
    <property type="entry name" value="Ig_E-set"/>
</dbReference>
<evidence type="ECO:0000313" key="17">
    <source>
        <dbReference type="Proteomes" id="UP000677234"/>
    </source>
</evidence>
<dbReference type="AlphaFoldDB" id="A0A7T5EIH1"/>
<feature type="compositionally biased region" description="Polar residues" evidence="9">
    <location>
        <begin position="255"/>
        <end position="268"/>
    </location>
</feature>
<feature type="chain" id="PRO_5039020235" evidence="11">
    <location>
        <begin position="23"/>
        <end position="643"/>
    </location>
</feature>
<protein>
    <submittedName>
        <fullName evidence="14">Copper resistance protein CopC</fullName>
    </submittedName>
</protein>
<accession>A0A7T5EIH1</accession>
<dbReference type="EMBL" id="CP066308">
    <property type="protein sequence ID" value="QQE73175.1"/>
    <property type="molecule type" value="Genomic_DNA"/>
</dbReference>
<evidence type="ECO:0000256" key="11">
    <source>
        <dbReference type="SAM" id="SignalP"/>
    </source>
</evidence>
<gene>
    <name evidence="14" type="ORF">JD108_14800</name>
    <name evidence="15" type="ORF">KDJ56_14745</name>
</gene>
<evidence type="ECO:0000256" key="9">
    <source>
        <dbReference type="SAM" id="MobiDB-lite"/>
    </source>
</evidence>
<dbReference type="PANTHER" id="PTHR34820:SF4">
    <property type="entry name" value="INNER MEMBRANE PROTEIN YEBZ"/>
    <property type="match status" value="1"/>
</dbReference>
<dbReference type="Gene3D" id="2.60.40.1220">
    <property type="match status" value="1"/>
</dbReference>
<dbReference type="GO" id="GO:0005886">
    <property type="term" value="C:plasma membrane"/>
    <property type="evidence" value="ECO:0007669"/>
    <property type="project" value="UniProtKB-SubCell"/>
</dbReference>
<evidence type="ECO:0000256" key="2">
    <source>
        <dbReference type="ARBA" id="ARBA00022475"/>
    </source>
</evidence>
<keyword evidence="6 10" id="KW-1133">Transmembrane helix</keyword>
<evidence type="ECO:0000256" key="5">
    <source>
        <dbReference type="ARBA" id="ARBA00022729"/>
    </source>
</evidence>
<feature type="transmembrane region" description="Helical" evidence="10">
    <location>
        <begin position="492"/>
        <end position="515"/>
    </location>
</feature>
<evidence type="ECO:0000256" key="4">
    <source>
        <dbReference type="ARBA" id="ARBA00022723"/>
    </source>
</evidence>
<feature type="transmembrane region" description="Helical" evidence="10">
    <location>
        <begin position="417"/>
        <end position="439"/>
    </location>
</feature>
<dbReference type="InterPro" id="IPR014755">
    <property type="entry name" value="Cu-Rt/internalin_Ig-like"/>
</dbReference>
<keyword evidence="4" id="KW-0479">Metal-binding</keyword>
<dbReference type="Pfam" id="PF04234">
    <property type="entry name" value="CopC"/>
    <property type="match status" value="1"/>
</dbReference>
<evidence type="ECO:0000313" key="15">
    <source>
        <dbReference type="EMBL" id="QUO40254.1"/>
    </source>
</evidence>
<feature type="region of interest" description="Disordered" evidence="9">
    <location>
        <begin position="136"/>
        <end position="301"/>
    </location>
</feature>
<dbReference type="GO" id="GO:0005507">
    <property type="term" value="F:copper ion binding"/>
    <property type="evidence" value="ECO:0007669"/>
    <property type="project" value="InterPro"/>
</dbReference>
<name>A0A7T5EIH1_9BACL</name>
<reference evidence="14 16" key="1">
    <citation type="submission" date="2020-12" db="EMBL/GenBank/DDBJ databases">
        <title>strain FJAT-54423T represents a novel species of the genus Brevibacillus.</title>
        <authorList>
            <person name="Tang R."/>
        </authorList>
    </citation>
    <scope>NUCLEOTIDE SEQUENCE [LARGE SCALE GENOMIC DNA]</scope>
    <source>
        <strain evidence="14 16">FJAT-54423</strain>
    </source>
</reference>
<keyword evidence="17" id="KW-1185">Reference proteome</keyword>
<evidence type="ECO:0000256" key="7">
    <source>
        <dbReference type="ARBA" id="ARBA00023008"/>
    </source>
</evidence>
<feature type="transmembrane region" description="Helical" evidence="10">
    <location>
        <begin position="375"/>
        <end position="397"/>
    </location>
</feature>
<dbReference type="GO" id="GO:0042597">
    <property type="term" value="C:periplasmic space"/>
    <property type="evidence" value="ECO:0007669"/>
    <property type="project" value="InterPro"/>
</dbReference>
<dbReference type="RefSeq" id="WP_198826805.1">
    <property type="nucleotide sequence ID" value="NZ_CP066308.1"/>
</dbReference>
<evidence type="ECO:0000256" key="1">
    <source>
        <dbReference type="ARBA" id="ARBA00004651"/>
    </source>
</evidence>
<feature type="transmembrane region" description="Helical" evidence="10">
    <location>
        <begin position="565"/>
        <end position="586"/>
    </location>
</feature>
<keyword evidence="2" id="KW-1003">Cell membrane</keyword>
<feature type="domain" description="Copper resistance protein D" evidence="13">
    <location>
        <begin position="528"/>
        <end position="634"/>
    </location>
</feature>
<sequence length="643" mass="66914">MKRVIWLCALCLGLAIASALLAGVSAHAYVDQSSPQQEAQLQEAPTEIRLTFTEEINEKVSTLVLKTEAGNVISDSFRAEGKKTLVMPISSLEKGIYRVEWQVLSVDTHVTEGSYRFAVGVALPKIRPAETVSLDEVPAASSAPPLSTASDSQATAGQGTGAAGGQKASEMAGTTAPPAGSSGSNAAGSAQLASSGEQQERSPAREKADAAKDATKDATDSTASAAATKSSASTTAPVTGSSPDDNSRKPGSADTPASSQNQQATSEDPSSTAPAQSSSPEGQTAPEQEPHVPSEDASAAETTLHPADVADAEIVAEKFVPASAHDHKRHEQWNRALRMGDVLAAAVIGTLVFLSRWSGFVSAIPTPNRKRLAGIVQLFLLGAVLCFTVSGGIRIYLLADMLRLAGGVGENIRMILWNTSTGTIGWVRPLLGLLLIMALRAAWKSSASSGSPAVAWPGRAAAGLTLALFATFPLTGHAMAGQERLTSVVSDVLHMTAAVVWIGGLSGLVVLSFRLAVNAEGLAFMHKLMSQFAQLALYAVAIITGTGLVLGLLRFSQPGELVTTSYGLLLLAKLLAFGIALLIAGYHRTRVMPRLASLSSLQERDAARMAKTLAWTLRIELLVVLAAILLAGLLSATPPPIIR</sequence>
<dbReference type="EMBL" id="CP073708">
    <property type="protein sequence ID" value="QUO40254.1"/>
    <property type="molecule type" value="Genomic_DNA"/>
</dbReference>
<feature type="transmembrane region" description="Helical" evidence="10">
    <location>
        <begin position="535"/>
        <end position="553"/>
    </location>
</feature>
<dbReference type="Proteomes" id="UP000595847">
    <property type="component" value="Chromosome"/>
</dbReference>
<feature type="transmembrane region" description="Helical" evidence="10">
    <location>
        <begin position="336"/>
        <end position="354"/>
    </location>
</feature>
<dbReference type="Proteomes" id="UP000677234">
    <property type="component" value="Chromosome"/>
</dbReference>
<dbReference type="InterPro" id="IPR008457">
    <property type="entry name" value="Cu-R_CopD_dom"/>
</dbReference>
<evidence type="ECO:0000313" key="16">
    <source>
        <dbReference type="Proteomes" id="UP000595847"/>
    </source>
</evidence>
<evidence type="ECO:0000313" key="14">
    <source>
        <dbReference type="EMBL" id="QQE73175.1"/>
    </source>
</evidence>
<dbReference type="GO" id="GO:0046688">
    <property type="term" value="P:response to copper ion"/>
    <property type="evidence" value="ECO:0007669"/>
    <property type="project" value="InterPro"/>
</dbReference>
<evidence type="ECO:0000256" key="8">
    <source>
        <dbReference type="ARBA" id="ARBA00023136"/>
    </source>
</evidence>
<keyword evidence="8 10" id="KW-0472">Membrane</keyword>
<evidence type="ECO:0000256" key="3">
    <source>
        <dbReference type="ARBA" id="ARBA00022692"/>
    </source>
</evidence>
<reference evidence="15" key="2">
    <citation type="submission" date="2021-04" db="EMBL/GenBank/DDBJ databases">
        <title>Brevibacillus composti FJAT-54423, complete genome.</title>
        <authorList>
            <person name="Tang R."/>
        </authorList>
    </citation>
    <scope>NUCLEOTIDE SEQUENCE</scope>
    <source>
        <strain evidence="15">FJAT-54424</strain>
    </source>
</reference>
<feature type="signal peptide" evidence="11">
    <location>
        <begin position="1"/>
        <end position="22"/>
    </location>
</feature>
<dbReference type="PANTHER" id="PTHR34820">
    <property type="entry name" value="INNER MEMBRANE PROTEIN YEBZ"/>
    <property type="match status" value="1"/>
</dbReference>
<evidence type="ECO:0000259" key="13">
    <source>
        <dbReference type="Pfam" id="PF05425"/>
    </source>
</evidence>
<evidence type="ECO:0000259" key="12">
    <source>
        <dbReference type="Pfam" id="PF04234"/>
    </source>
</evidence>
<dbReference type="SUPFAM" id="SSF81296">
    <property type="entry name" value="E set domains"/>
    <property type="match status" value="1"/>
</dbReference>
<feature type="compositionally biased region" description="Low complexity" evidence="9">
    <location>
        <begin position="176"/>
        <end position="196"/>
    </location>
</feature>
<feature type="transmembrane region" description="Helical" evidence="10">
    <location>
        <begin position="460"/>
        <end position="480"/>
    </location>
</feature>
<dbReference type="InterPro" id="IPR032694">
    <property type="entry name" value="CopC/D"/>
</dbReference>
<dbReference type="Pfam" id="PF05425">
    <property type="entry name" value="CopD"/>
    <property type="match status" value="1"/>
</dbReference>
<keyword evidence="3 10" id="KW-0812">Transmembrane</keyword>
<proteinExistence type="predicted"/>
<feature type="compositionally biased region" description="Low complexity" evidence="9">
    <location>
        <begin position="138"/>
        <end position="157"/>
    </location>
</feature>
<organism evidence="14 16">
    <name type="scientific">Brevibacillus composti</name>
    <dbReference type="NCBI Taxonomy" id="2796470"/>
    <lineage>
        <taxon>Bacteria</taxon>
        <taxon>Bacillati</taxon>
        <taxon>Bacillota</taxon>
        <taxon>Bacilli</taxon>
        <taxon>Bacillales</taxon>
        <taxon>Paenibacillaceae</taxon>
        <taxon>Brevibacillus</taxon>
    </lineage>
</organism>
<dbReference type="KEGG" id="bcop:JD108_14800"/>
<feature type="compositionally biased region" description="Low complexity" evidence="9">
    <location>
        <begin position="269"/>
        <end position="280"/>
    </location>
</feature>
<comment type="subcellular location">
    <subcellularLocation>
        <location evidence="1">Cell membrane</location>
        <topology evidence="1">Multi-pass membrane protein</topology>
    </subcellularLocation>
</comment>
<evidence type="ECO:0000256" key="6">
    <source>
        <dbReference type="ARBA" id="ARBA00022989"/>
    </source>
</evidence>
<dbReference type="InterPro" id="IPR007348">
    <property type="entry name" value="CopC_dom"/>
</dbReference>